<dbReference type="InterPro" id="IPR015422">
    <property type="entry name" value="PyrdxlP-dep_Trfase_small"/>
</dbReference>
<dbReference type="RefSeq" id="WP_076165167.1">
    <property type="nucleotide sequence ID" value="NZ_JBEZVB010000009.1"/>
</dbReference>
<feature type="modified residue" description="N6-(pyridoxal phosphate)lysine" evidence="4">
    <location>
        <position position="206"/>
    </location>
</feature>
<dbReference type="PIRSF" id="PIRSF000390">
    <property type="entry name" value="PLP_StrS"/>
    <property type="match status" value="1"/>
</dbReference>
<dbReference type="InterPro" id="IPR000653">
    <property type="entry name" value="DegT/StrS_aminotransferase"/>
</dbReference>
<evidence type="ECO:0000313" key="7">
    <source>
        <dbReference type="Proteomes" id="UP000187486"/>
    </source>
</evidence>
<evidence type="ECO:0000256" key="5">
    <source>
        <dbReference type="RuleBase" id="RU004508"/>
    </source>
</evidence>
<dbReference type="SUPFAM" id="SSF53383">
    <property type="entry name" value="PLP-dependent transferases"/>
    <property type="match status" value="1"/>
</dbReference>
<dbReference type="GO" id="GO:0030170">
    <property type="term" value="F:pyridoxal phosphate binding"/>
    <property type="evidence" value="ECO:0007669"/>
    <property type="project" value="TreeGrafter"/>
</dbReference>
<evidence type="ECO:0000313" key="6">
    <source>
        <dbReference type="EMBL" id="OLZ46107.1"/>
    </source>
</evidence>
<dbReference type="GO" id="GO:0000271">
    <property type="term" value="P:polysaccharide biosynthetic process"/>
    <property type="evidence" value="ECO:0007669"/>
    <property type="project" value="TreeGrafter"/>
</dbReference>
<gene>
    <name evidence="6" type="ORF">BS329_31050</name>
</gene>
<dbReference type="InterPro" id="IPR015421">
    <property type="entry name" value="PyrdxlP-dep_Trfase_major"/>
</dbReference>
<dbReference type="PANTHER" id="PTHR30244">
    <property type="entry name" value="TRANSAMINASE"/>
    <property type="match status" value="1"/>
</dbReference>
<dbReference type="STRING" id="76021.BS329_31050"/>
<proteinExistence type="inferred from homology"/>
<organism evidence="6 7">
    <name type="scientific">Amycolatopsis coloradensis</name>
    <dbReference type="NCBI Taxonomy" id="76021"/>
    <lineage>
        <taxon>Bacteria</taxon>
        <taxon>Bacillati</taxon>
        <taxon>Actinomycetota</taxon>
        <taxon>Actinomycetes</taxon>
        <taxon>Pseudonocardiales</taxon>
        <taxon>Pseudonocardiaceae</taxon>
        <taxon>Amycolatopsis</taxon>
    </lineage>
</organism>
<comment type="cofactor">
    <cofactor evidence="1">
        <name>pyridoxal 5'-phosphate</name>
        <dbReference type="ChEBI" id="CHEBI:597326"/>
    </cofactor>
</comment>
<dbReference type="Proteomes" id="UP000187486">
    <property type="component" value="Unassembled WGS sequence"/>
</dbReference>
<keyword evidence="4 5" id="KW-0663">Pyridoxal phosphate</keyword>
<dbReference type="GO" id="GO:0017000">
    <property type="term" value="P:antibiotic biosynthetic process"/>
    <property type="evidence" value="ECO:0007669"/>
    <property type="project" value="UniProtKB-KW"/>
</dbReference>
<feature type="active site" description="Proton acceptor" evidence="3">
    <location>
        <position position="206"/>
    </location>
</feature>
<name>A0A1R0KJ89_9PSEU</name>
<dbReference type="AlphaFoldDB" id="A0A1R0KJ89"/>
<evidence type="ECO:0000256" key="1">
    <source>
        <dbReference type="ARBA" id="ARBA00001933"/>
    </source>
</evidence>
<keyword evidence="7" id="KW-1185">Reference proteome</keyword>
<reference evidence="6 7" key="1">
    <citation type="submission" date="2016-01" db="EMBL/GenBank/DDBJ databases">
        <title>Amycolatopsis coloradensis genome sequencing and assembly.</title>
        <authorList>
            <person name="Mayilraj S."/>
        </authorList>
    </citation>
    <scope>NUCLEOTIDE SEQUENCE [LARGE SCALE GENOMIC DNA]</scope>
    <source>
        <strain evidence="6 7">DSM 44225</strain>
    </source>
</reference>
<dbReference type="Gene3D" id="3.40.640.10">
    <property type="entry name" value="Type I PLP-dependent aspartate aminotransferase-like (Major domain)"/>
    <property type="match status" value="1"/>
</dbReference>
<dbReference type="CDD" id="cd00616">
    <property type="entry name" value="AHBA_syn"/>
    <property type="match status" value="1"/>
</dbReference>
<dbReference type="PANTHER" id="PTHR30244:SF34">
    <property type="entry name" value="DTDP-4-AMINO-4,6-DIDEOXYGALACTOSE TRANSAMINASE"/>
    <property type="match status" value="1"/>
</dbReference>
<dbReference type="Pfam" id="PF01041">
    <property type="entry name" value="DegT_DnrJ_EryC1"/>
    <property type="match status" value="1"/>
</dbReference>
<accession>A0A1R0KJ89</accession>
<evidence type="ECO:0000256" key="4">
    <source>
        <dbReference type="PIRSR" id="PIRSR000390-2"/>
    </source>
</evidence>
<dbReference type="EMBL" id="MQUQ01000018">
    <property type="protein sequence ID" value="OLZ46107.1"/>
    <property type="molecule type" value="Genomic_DNA"/>
</dbReference>
<sequence length="411" mass="44413">MANADDHRSGTSMDLMPHSLFGRAERAAISKVLTSGQLWRGNGADWGSQEEGKDGGAADELEDVFCEWTGLAYSHGVNSGTSANEAAIASLGLEPGDEVLCPAISPAFVPLSILAAGCIPVFVDVIPETLLIDPELIEPSLSDRTRAVVVVHLWGMPAPMARLMDLAGKFDLKVVEDCAQAFGTTIDGQLVGSFGDACCYSFQQSKHITCGEGGIFATNNADGYARAVLYSNAGIPSFRFGVPPPSGKQPDGARGHLVFGHNHRISELQAAIAMTQLGRIDEFNRRRVELVDTINEKLRDHPTLELGLPPEFPGCTVSYWRYPIRVPPGRGTFLGVSYLEQVFQHMNECRRTPFGVQLPRHLSYAPGSCPRAEAGALQVRALPIHHGLTDEDLLTLMDDCFEDLHTATMAD</sequence>
<comment type="caution">
    <text evidence="6">The sequence shown here is derived from an EMBL/GenBank/DDBJ whole genome shotgun (WGS) entry which is preliminary data.</text>
</comment>
<comment type="similarity">
    <text evidence="5">Belongs to the DegT/DnrJ/EryC1 family.</text>
</comment>
<evidence type="ECO:0000256" key="2">
    <source>
        <dbReference type="ARBA" id="ARBA00023194"/>
    </source>
</evidence>
<dbReference type="OrthoDB" id="5342089at2"/>
<dbReference type="InterPro" id="IPR015424">
    <property type="entry name" value="PyrdxlP-dep_Trfase"/>
</dbReference>
<protein>
    <submittedName>
        <fullName evidence="6">Uncharacterized protein</fullName>
    </submittedName>
</protein>
<dbReference type="GO" id="GO:0008483">
    <property type="term" value="F:transaminase activity"/>
    <property type="evidence" value="ECO:0007669"/>
    <property type="project" value="TreeGrafter"/>
</dbReference>
<dbReference type="Gene3D" id="3.90.1150.10">
    <property type="entry name" value="Aspartate Aminotransferase, domain 1"/>
    <property type="match status" value="1"/>
</dbReference>
<keyword evidence="2" id="KW-0045">Antibiotic biosynthesis</keyword>
<evidence type="ECO:0000256" key="3">
    <source>
        <dbReference type="PIRSR" id="PIRSR000390-1"/>
    </source>
</evidence>